<dbReference type="EMBL" id="JAIWQS010000005">
    <property type="protein sequence ID" value="KAJ8763361.1"/>
    <property type="molecule type" value="Genomic_DNA"/>
</dbReference>
<dbReference type="Pfam" id="PF14111">
    <property type="entry name" value="DUF4283"/>
    <property type="match status" value="1"/>
</dbReference>
<dbReference type="Proteomes" id="UP001159364">
    <property type="component" value="Linkage Group LG05"/>
</dbReference>
<dbReference type="AlphaFoldDB" id="A0AAV8T973"/>
<feature type="compositionally biased region" description="Low complexity" evidence="1">
    <location>
        <begin position="327"/>
        <end position="337"/>
    </location>
</feature>
<keyword evidence="4" id="KW-1185">Reference proteome</keyword>
<gene>
    <name evidence="3" type="ORF">K2173_002244</name>
</gene>
<evidence type="ECO:0000256" key="1">
    <source>
        <dbReference type="SAM" id="MobiDB-lite"/>
    </source>
</evidence>
<dbReference type="InterPro" id="IPR025558">
    <property type="entry name" value="DUF4283"/>
</dbReference>
<feature type="compositionally biased region" description="Basic and acidic residues" evidence="1">
    <location>
        <begin position="8"/>
        <end position="27"/>
    </location>
</feature>
<evidence type="ECO:0000259" key="2">
    <source>
        <dbReference type="Pfam" id="PF14111"/>
    </source>
</evidence>
<proteinExistence type="predicted"/>
<feature type="region of interest" description="Disordered" evidence="1">
    <location>
        <begin position="319"/>
        <end position="384"/>
    </location>
</feature>
<protein>
    <recommendedName>
        <fullName evidence="2">DUF4283 domain-containing protein</fullName>
    </recommendedName>
</protein>
<feature type="region of interest" description="Disordered" evidence="1">
    <location>
        <begin position="1"/>
        <end position="44"/>
    </location>
</feature>
<organism evidence="3 4">
    <name type="scientific">Erythroxylum novogranatense</name>
    <dbReference type="NCBI Taxonomy" id="1862640"/>
    <lineage>
        <taxon>Eukaryota</taxon>
        <taxon>Viridiplantae</taxon>
        <taxon>Streptophyta</taxon>
        <taxon>Embryophyta</taxon>
        <taxon>Tracheophyta</taxon>
        <taxon>Spermatophyta</taxon>
        <taxon>Magnoliopsida</taxon>
        <taxon>eudicotyledons</taxon>
        <taxon>Gunneridae</taxon>
        <taxon>Pentapetalae</taxon>
        <taxon>rosids</taxon>
        <taxon>fabids</taxon>
        <taxon>Malpighiales</taxon>
        <taxon>Erythroxylaceae</taxon>
        <taxon>Erythroxylum</taxon>
    </lineage>
</organism>
<feature type="domain" description="DUF4283" evidence="2">
    <location>
        <begin position="107"/>
        <end position="161"/>
    </location>
</feature>
<feature type="compositionally biased region" description="Polar residues" evidence="1">
    <location>
        <begin position="31"/>
        <end position="43"/>
    </location>
</feature>
<name>A0AAV8T973_9ROSI</name>
<accession>A0AAV8T973</accession>
<evidence type="ECO:0000313" key="4">
    <source>
        <dbReference type="Proteomes" id="UP001159364"/>
    </source>
</evidence>
<reference evidence="3 4" key="1">
    <citation type="submission" date="2021-09" db="EMBL/GenBank/DDBJ databases">
        <title>Genomic insights and catalytic innovation underlie evolution of tropane alkaloids biosynthesis.</title>
        <authorList>
            <person name="Wang Y.-J."/>
            <person name="Tian T."/>
            <person name="Huang J.-P."/>
            <person name="Huang S.-X."/>
        </authorList>
    </citation>
    <scope>NUCLEOTIDE SEQUENCE [LARGE SCALE GENOMIC DNA]</scope>
    <source>
        <strain evidence="3">KIB-2018</strain>
        <tissue evidence="3">Leaf</tissue>
    </source>
</reference>
<evidence type="ECO:0000313" key="3">
    <source>
        <dbReference type="EMBL" id="KAJ8763361.1"/>
    </source>
</evidence>
<comment type="caution">
    <text evidence="3">The sequence shown here is derived from an EMBL/GenBank/DDBJ whole genome shotgun (WGS) entry which is preliminary data.</text>
</comment>
<sequence>MKSFRYLHRPDNPKILKKSRPSDKPLDDEQQGSAPHASTSALPLSSLHVPSYQEKLLGKLARQQETPTTEPVDLLASKSMTMHFRQNDPLCLEFQIDPSFKQQLMAPWQQAIIVKVLGRTVGYKVLYTHVRQLWEPKGDMDNLDLGHGYFLVKFTAEDDRNLKACPTAPPISTVLAPLPLSTEESDAIHCPAPALAVADSHRDMTDQTPRYGDWMIVARRPRCAPRPLPTATLHTPSQQENPNRYLALNEEITASTEEITAFQAPLGSAHATNVASHAATVASTFAPLSFAVQGVSSGAAFTSHMVHSLAGTLQQIFTPAMPPLSEPSKSPGDDSLSPDPPDPSPLVQTEGGGVSVMAPVGSPTPQAAMEVDSQTSETHDTTTVTDGLVAAALVEGLADPSTLVP</sequence>